<feature type="compositionally biased region" description="Polar residues" evidence="4">
    <location>
        <begin position="1189"/>
        <end position="1208"/>
    </location>
</feature>
<dbReference type="InParanoid" id="A0A068U5D6"/>
<dbReference type="Gramene" id="CDP03527">
    <property type="protein sequence ID" value="CDP03527"/>
    <property type="gene ID" value="GSCOC_T00015927001"/>
</dbReference>
<feature type="compositionally biased region" description="Polar residues" evidence="4">
    <location>
        <begin position="528"/>
        <end position="546"/>
    </location>
</feature>
<organism evidence="6 7">
    <name type="scientific">Coffea canephora</name>
    <name type="common">Robusta coffee</name>
    <dbReference type="NCBI Taxonomy" id="49390"/>
    <lineage>
        <taxon>Eukaryota</taxon>
        <taxon>Viridiplantae</taxon>
        <taxon>Streptophyta</taxon>
        <taxon>Embryophyta</taxon>
        <taxon>Tracheophyta</taxon>
        <taxon>Spermatophyta</taxon>
        <taxon>Magnoliopsida</taxon>
        <taxon>eudicotyledons</taxon>
        <taxon>Gunneridae</taxon>
        <taxon>Pentapetalae</taxon>
        <taxon>asterids</taxon>
        <taxon>lamiids</taxon>
        <taxon>Gentianales</taxon>
        <taxon>Rubiaceae</taxon>
        <taxon>Ixoroideae</taxon>
        <taxon>Gardenieae complex</taxon>
        <taxon>Bertiereae - Coffeeae clade</taxon>
        <taxon>Coffeeae</taxon>
        <taxon>Coffea</taxon>
    </lineage>
</organism>
<evidence type="ECO:0000256" key="2">
    <source>
        <dbReference type="ARBA" id="ARBA00022771"/>
    </source>
</evidence>
<dbReference type="FunCoup" id="A0A068U5D6">
    <property type="interactions" value="1486"/>
</dbReference>
<keyword evidence="3" id="KW-0862">Zinc</keyword>
<feature type="compositionally biased region" description="Basic and acidic residues" evidence="4">
    <location>
        <begin position="851"/>
        <end position="887"/>
    </location>
</feature>
<protein>
    <recommendedName>
        <fullName evidence="5">CW-type domain-containing protein</fullName>
    </recommendedName>
</protein>
<feature type="region of interest" description="Disordered" evidence="4">
    <location>
        <begin position="1"/>
        <end position="25"/>
    </location>
</feature>
<feature type="compositionally biased region" description="Polar residues" evidence="4">
    <location>
        <begin position="1082"/>
        <end position="1096"/>
    </location>
</feature>
<feature type="compositionally biased region" description="Polar residues" evidence="4">
    <location>
        <begin position="623"/>
        <end position="635"/>
    </location>
</feature>
<feature type="compositionally biased region" description="Low complexity" evidence="4">
    <location>
        <begin position="1049"/>
        <end position="1064"/>
    </location>
</feature>
<dbReference type="InterPro" id="IPR056406">
    <property type="entry name" value="THD_CWZF3/5/7"/>
</dbReference>
<dbReference type="InterPro" id="IPR011124">
    <property type="entry name" value="Znf_CW"/>
</dbReference>
<dbReference type="PANTHER" id="PTHR46524:SF7">
    <property type="entry name" value="CW-TYPE ZINC FINGER"/>
    <property type="match status" value="1"/>
</dbReference>
<name>A0A068U5D6_COFCA</name>
<feature type="compositionally biased region" description="Basic and acidic residues" evidence="4">
    <location>
        <begin position="1333"/>
        <end position="1347"/>
    </location>
</feature>
<feature type="compositionally biased region" description="Polar residues" evidence="4">
    <location>
        <begin position="118"/>
        <end position="140"/>
    </location>
</feature>
<dbReference type="PANTHER" id="PTHR46524">
    <property type="entry name" value="CW-TYPE ZINC FINGER"/>
    <property type="match status" value="1"/>
</dbReference>
<accession>A0A068U5D6</accession>
<evidence type="ECO:0000256" key="1">
    <source>
        <dbReference type="ARBA" id="ARBA00022723"/>
    </source>
</evidence>
<feature type="compositionally biased region" description="Basic and acidic residues" evidence="4">
    <location>
        <begin position="917"/>
        <end position="948"/>
    </location>
</feature>
<evidence type="ECO:0000256" key="4">
    <source>
        <dbReference type="SAM" id="MobiDB-lite"/>
    </source>
</evidence>
<dbReference type="GO" id="GO:0008270">
    <property type="term" value="F:zinc ion binding"/>
    <property type="evidence" value="ECO:0007669"/>
    <property type="project" value="UniProtKB-KW"/>
</dbReference>
<dbReference type="OrthoDB" id="757982at2759"/>
<feature type="compositionally biased region" description="Basic and acidic residues" evidence="4">
    <location>
        <begin position="1277"/>
        <end position="1299"/>
    </location>
</feature>
<gene>
    <name evidence="6" type="ORF">GSCOC_T00015927001</name>
</gene>
<feature type="region of interest" description="Disordered" evidence="4">
    <location>
        <begin position="423"/>
        <end position="452"/>
    </location>
</feature>
<feature type="region of interest" description="Disordered" evidence="4">
    <location>
        <begin position="844"/>
        <end position="1099"/>
    </location>
</feature>
<dbReference type="Proteomes" id="UP000295252">
    <property type="component" value="Chromosome I"/>
</dbReference>
<feature type="compositionally biased region" description="Basic and acidic residues" evidence="4">
    <location>
        <begin position="547"/>
        <end position="559"/>
    </location>
</feature>
<evidence type="ECO:0000256" key="3">
    <source>
        <dbReference type="ARBA" id="ARBA00022833"/>
    </source>
</evidence>
<feature type="compositionally biased region" description="Basic and acidic residues" evidence="4">
    <location>
        <begin position="997"/>
        <end position="1032"/>
    </location>
</feature>
<sequence>MISVRGENGRKEIGLGFGRGNMEETELEEGEASLDSSIDPDIALSYLDEKVQDVLGHFQKDFEGGVSAENLGAKFGGYGSFLPTYQRSPSSSHAKTPPEVYNHNKQIFPNNMQLEDARQNSFSAPTASFSARPGTTSSSRPEPRAPSGTDEAIQDVSMLSNIVDDLASKVELEKSTNFSDGKALKFRIKVGIDNLSTRKNAEIYSGLGLDVSPSSSLEDSPMDSEGLLCHDLRDIPYESPTSILQIMTSVGLFGGLLLSPISNDVNRLTEKGWLCGDSKPKIIQKANLGGSRLARSGSDLAMTNGKVHGEKKPKLVEKSGVSVDLSTNNCKDTLDGVGITLKKETDVDHSSYEDLVSNALKLPLLSNACVADAKEVVKSVTVSTTVPKSSVKYDNQSNVGEEELLEPVAQNCRVEKSNRKLSLSEKVRESSKPTYTDEKSVHQKKEVNHKEDKAEFSIKIESNVSGERKYPKVDDSSNHNVDQKVASHNEYDLKSNTGELQSSSGGKKKSKGNQSQCTQGTDPVEDGLTSNSSMVPKSKKTSNSDIHLSKNDSEGLRKGYGKATDKYKDFFGDLELGQEDEEIASEEVPSVQMVKDSVLVEKRSMSESNIVNERPNCKKVEGTSVTGNHPKSSSYRPLPAGKGLNHDAATTMVAPLVKEDWVCCDKCQTWRLLPLGTNPESLPEKWLCSMLDWLPHMNHCSISEEETTNALRALYQVQASVAPFAAASSSQLNQHAHPGRTVLGVSPVDMRRSNEDCHFSGLQAMAAGGKKCGSKEVTSANSQDGPIQSSNLKKNLLACSNSRNLNEVDISPLFDEFGSQCMGQAGRSVVGRYVKEKEKKILLDSNSGEGDGTKSKLKNPRESDIDGLRASKKIKTEDVRNRDENCTSDHGVTSSKAGQSSSSASLNDPYKYSNYSRDSKGDPKRKWSSEKSEVQSLKMDKSGHDNFMKKKKGNGHLNAEVDCLPLPSSQHHSQGSKGFSDDTGENDRRKEKKARVSKSEGKDSRGNKDVTSERKARGLTDQKMEQDLDRAPSQRSIDAADSFRRDLGSGQPSVAATSSSSKVSGSHKSRTNHQEMKGSPVESVSSSPLRISNSDKLPQVRTVAGKEDLQDAGFFAEASPRRSLDGEDVGLSEQSLKVKDDTPSVIHHRSLESTVNDLQGRDLDDVASLVDKAEVVSSTGFVAHYASESKVNAQGQRSYASRTKTSEVIQDEGKRNYDQYASNVPHSKKSGKGSSSRSKEKIWSSISEFENGNESSYEEKLKAGRNRSQEKSSISSDRTESHVVSKKDSDGKTVRDTSRIDNPQKAGSRNGSIVRPDVVGSQDLKQTVAQDNDNDRSSRKLISDKAGVEVSGRGKSHSLPPSMRGQVDTLARPKPIAESQKEVGENKELDVIHRALKQSKNAEKQNGSHPVNLRHPTPPTYNTRDLDTSSPVRRDSSSQAVTNAVKEAKDLKHLADRLKNSGSTESTGLYFQAALKFLHGASLLESSNSENTKHNEMIQSMQMYSSTAKLCEFCAHEYEKSKDMAAAALAYKCMEVAYMRVIYTSHNSASRDRNELQAALQILPTGESPSSSASDIDNLNNPVNVDKAVQAKGVGSPQVAGNHVFTARNRSSFMRLINYAQDVNNAMEASRKSRNAFAAANPKLDGPRHKEGISSVKTALDFNFQDVDGLLRLVRVAMEAINR</sequence>
<feature type="region of interest" description="Disordered" evidence="4">
    <location>
        <begin position="488"/>
        <end position="559"/>
    </location>
</feature>
<feature type="region of interest" description="Disordered" evidence="4">
    <location>
        <begin position="1400"/>
        <end position="1441"/>
    </location>
</feature>
<feature type="region of interest" description="Disordered" evidence="4">
    <location>
        <begin position="118"/>
        <end position="152"/>
    </location>
</feature>
<feature type="region of interest" description="Disordered" evidence="4">
    <location>
        <begin position="619"/>
        <end position="639"/>
    </location>
</feature>
<proteinExistence type="predicted"/>
<dbReference type="EMBL" id="HG739095">
    <property type="protein sequence ID" value="CDP03527.1"/>
    <property type="molecule type" value="Genomic_DNA"/>
</dbReference>
<dbReference type="STRING" id="49390.A0A068U5D6"/>
<evidence type="ECO:0000313" key="7">
    <source>
        <dbReference type="Proteomes" id="UP000295252"/>
    </source>
</evidence>
<keyword evidence="2" id="KW-0863">Zinc-finger</keyword>
<keyword evidence="7" id="KW-1185">Reference proteome</keyword>
<dbReference type="PROSITE" id="PS51050">
    <property type="entry name" value="ZF_CW"/>
    <property type="match status" value="1"/>
</dbReference>
<dbReference type="OMA" id="NWLPDMN"/>
<dbReference type="PhylomeDB" id="A0A068U5D6"/>
<dbReference type="Pfam" id="PF07496">
    <property type="entry name" value="zf-CW"/>
    <property type="match status" value="1"/>
</dbReference>
<evidence type="ECO:0000259" key="5">
    <source>
        <dbReference type="PROSITE" id="PS51050"/>
    </source>
</evidence>
<feature type="compositionally biased region" description="Low complexity" evidence="4">
    <location>
        <begin position="894"/>
        <end position="905"/>
    </location>
</feature>
<feature type="region of interest" description="Disordered" evidence="4">
    <location>
        <begin position="1117"/>
        <end position="1136"/>
    </location>
</feature>
<reference evidence="7" key="1">
    <citation type="journal article" date="2014" name="Science">
        <title>The coffee genome provides insight into the convergent evolution of caffeine biosynthesis.</title>
        <authorList>
            <person name="Denoeud F."/>
            <person name="Carretero-Paulet L."/>
            <person name="Dereeper A."/>
            <person name="Droc G."/>
            <person name="Guyot R."/>
            <person name="Pietrella M."/>
            <person name="Zheng C."/>
            <person name="Alberti A."/>
            <person name="Anthony F."/>
            <person name="Aprea G."/>
            <person name="Aury J.M."/>
            <person name="Bento P."/>
            <person name="Bernard M."/>
            <person name="Bocs S."/>
            <person name="Campa C."/>
            <person name="Cenci A."/>
            <person name="Combes M.C."/>
            <person name="Crouzillat D."/>
            <person name="Da Silva C."/>
            <person name="Daddiego L."/>
            <person name="De Bellis F."/>
            <person name="Dussert S."/>
            <person name="Garsmeur O."/>
            <person name="Gayraud T."/>
            <person name="Guignon V."/>
            <person name="Jahn K."/>
            <person name="Jamilloux V."/>
            <person name="Joet T."/>
            <person name="Labadie K."/>
            <person name="Lan T."/>
            <person name="Leclercq J."/>
            <person name="Lepelley M."/>
            <person name="Leroy T."/>
            <person name="Li L.T."/>
            <person name="Librado P."/>
            <person name="Lopez L."/>
            <person name="Munoz A."/>
            <person name="Noel B."/>
            <person name="Pallavicini A."/>
            <person name="Perrotta G."/>
            <person name="Poncet V."/>
            <person name="Pot D."/>
            <person name="Priyono X."/>
            <person name="Rigoreau M."/>
            <person name="Rouard M."/>
            <person name="Rozas J."/>
            <person name="Tranchant-Dubreuil C."/>
            <person name="VanBuren R."/>
            <person name="Zhang Q."/>
            <person name="Andrade A.C."/>
            <person name="Argout X."/>
            <person name="Bertrand B."/>
            <person name="de Kochko A."/>
            <person name="Graziosi G."/>
            <person name="Henry R.J."/>
            <person name="Jayarama X."/>
            <person name="Ming R."/>
            <person name="Nagai C."/>
            <person name="Rounsley S."/>
            <person name="Sankoff D."/>
            <person name="Giuliano G."/>
            <person name="Albert V.A."/>
            <person name="Wincker P."/>
            <person name="Lashermes P."/>
        </authorList>
    </citation>
    <scope>NUCLEOTIDE SEQUENCE [LARGE SCALE GENOMIC DNA]</scope>
    <source>
        <strain evidence="7">cv. DH200-94</strain>
    </source>
</reference>
<evidence type="ECO:0000313" key="6">
    <source>
        <dbReference type="EMBL" id="CDP03527.1"/>
    </source>
</evidence>
<keyword evidence="1" id="KW-0479">Metal-binding</keyword>
<dbReference type="InterPro" id="IPR055300">
    <property type="entry name" value="CWZF3/5/7"/>
</dbReference>
<feature type="compositionally biased region" description="Polar residues" evidence="4">
    <location>
        <begin position="967"/>
        <end position="977"/>
    </location>
</feature>
<feature type="compositionally biased region" description="Basic and acidic residues" evidence="4">
    <location>
        <begin position="1424"/>
        <end position="1436"/>
    </location>
</feature>
<feature type="region of interest" description="Disordered" evidence="4">
    <location>
        <begin position="1189"/>
        <end position="1373"/>
    </location>
</feature>
<dbReference type="Gene3D" id="3.30.40.100">
    <property type="match status" value="1"/>
</dbReference>
<dbReference type="Pfam" id="PF24756">
    <property type="entry name" value="THD_CWZF3-5-7"/>
    <property type="match status" value="1"/>
</dbReference>
<feature type="compositionally biased region" description="Basic and acidic residues" evidence="4">
    <location>
        <begin position="1257"/>
        <end position="1270"/>
    </location>
</feature>
<feature type="domain" description="CW-type" evidence="5">
    <location>
        <begin position="655"/>
        <end position="708"/>
    </location>
</feature>